<keyword evidence="2" id="KW-1185">Reference proteome</keyword>
<accession>A0A7Z0L051</accession>
<proteinExistence type="predicted"/>
<reference evidence="1 2" key="1">
    <citation type="journal article" date="2000" name="Arch. Microbiol.">
        <title>Rhodobaca bogoriensis gen. nov. and sp. nov., an alkaliphilic purple nonsulfur bacterium from African Rift Valley soda lakes.</title>
        <authorList>
            <person name="Milford A.D."/>
            <person name="Achenbach L.A."/>
            <person name="Jung D.O."/>
            <person name="Madigan M.T."/>
        </authorList>
    </citation>
    <scope>NUCLEOTIDE SEQUENCE [LARGE SCALE GENOMIC DNA]</scope>
    <source>
        <strain evidence="1 2">2376</strain>
    </source>
</reference>
<evidence type="ECO:0000313" key="2">
    <source>
        <dbReference type="Proteomes" id="UP000529417"/>
    </source>
</evidence>
<name>A0A7Z0L051_9RHOB</name>
<dbReference type="AlphaFoldDB" id="A0A7Z0L051"/>
<organism evidence="1 2">
    <name type="scientific">Rhabdonatronobacter sediminivivens</name>
    <dbReference type="NCBI Taxonomy" id="2743469"/>
    <lineage>
        <taxon>Bacteria</taxon>
        <taxon>Pseudomonadati</taxon>
        <taxon>Pseudomonadota</taxon>
        <taxon>Alphaproteobacteria</taxon>
        <taxon>Rhodobacterales</taxon>
        <taxon>Paracoccaceae</taxon>
        <taxon>Rhabdonatronobacter</taxon>
    </lineage>
</organism>
<comment type="caution">
    <text evidence="1">The sequence shown here is derived from an EMBL/GenBank/DDBJ whole genome shotgun (WGS) entry which is preliminary data.</text>
</comment>
<gene>
    <name evidence="1" type="ORF">HUK65_08405</name>
</gene>
<sequence>MLWPQSAPPGDSPAGALRMAFMRWQCRVRQMMMREDMGRPGPGIMPDVLPAQGGDSLGQIITVMNKTGPHDKTPEMQHMVRRTNDPAARREAALKLFSEFYYQKPHEFSDMLCASFAPGSPGAAALRRAERLRLRFSAFNQRFDIPVRVWTLTENNPAWQATWWHNALFNPALSREAVILGFAPDWTGASADPAPAGAQQR</sequence>
<dbReference type="Proteomes" id="UP000529417">
    <property type="component" value="Unassembled WGS sequence"/>
</dbReference>
<evidence type="ECO:0000313" key="1">
    <source>
        <dbReference type="EMBL" id="NYS25013.1"/>
    </source>
</evidence>
<dbReference type="EMBL" id="JACBXS010000014">
    <property type="protein sequence ID" value="NYS25013.1"/>
    <property type="molecule type" value="Genomic_DNA"/>
</dbReference>
<protein>
    <submittedName>
        <fullName evidence="1">Uncharacterized protein</fullName>
    </submittedName>
</protein>